<dbReference type="PANTHER" id="PTHR42827:SF1">
    <property type="entry name" value="IRON-SULFUR CLUSTER-BINDING PROTEIN"/>
    <property type="match status" value="1"/>
</dbReference>
<dbReference type="AlphaFoldDB" id="A0AA41R3D1"/>
<dbReference type="RefSeq" id="WP_246912561.1">
    <property type="nucleotide sequence ID" value="NZ_JALJRB010000022.1"/>
</dbReference>
<dbReference type="SUPFAM" id="SSF54862">
    <property type="entry name" value="4Fe-4S ferredoxins"/>
    <property type="match status" value="1"/>
</dbReference>
<comment type="caution">
    <text evidence="2">The sequence shown here is derived from an EMBL/GenBank/DDBJ whole genome shotgun (WGS) entry which is preliminary data.</text>
</comment>
<evidence type="ECO:0000313" key="2">
    <source>
        <dbReference type="EMBL" id="MCJ8502204.1"/>
    </source>
</evidence>
<name>A0AA41R3D1_9BACT</name>
<accession>A0AA41R3D1</accession>
<protein>
    <submittedName>
        <fullName evidence="2">Epoxyqueuosine reductase</fullName>
    </submittedName>
</protein>
<dbReference type="PANTHER" id="PTHR42827">
    <property type="entry name" value="IRON-SULFUR CLUSTER-BINDING PROTEIN-RELATED"/>
    <property type="match status" value="1"/>
</dbReference>
<dbReference type="EMBL" id="JALJRB010000022">
    <property type="protein sequence ID" value="MCJ8502204.1"/>
    <property type="molecule type" value="Genomic_DNA"/>
</dbReference>
<reference evidence="2" key="1">
    <citation type="submission" date="2022-04" db="EMBL/GenBank/DDBJ databases">
        <title>Desulfatitalea alkaliphila sp. nov., a novel anaerobic sulfate-reducing bacterium isolated from terrestrial mud volcano, Taman Peninsula, Russia.</title>
        <authorList>
            <person name="Khomyakova M.A."/>
            <person name="Merkel A.Y."/>
            <person name="Slobodkin A.I."/>
        </authorList>
    </citation>
    <scope>NUCLEOTIDE SEQUENCE</scope>
    <source>
        <strain evidence="2">M08but</strain>
    </source>
</reference>
<evidence type="ECO:0000313" key="3">
    <source>
        <dbReference type="Proteomes" id="UP001165427"/>
    </source>
</evidence>
<sequence>MSIGKHIIEAALENGATLAGIASMDALKVSASHTIYQKMGDYSGVGTVKEDALPKDPLFTWPDTVRSVLVIGLSHPQDKPELDWWDGRGTPGNRILMDIIKRTSRLIEDSLQVKTQKLHYYVEKGGVFLKDAAVLAGLGCIGRNNMLITPSNGPRIRLRALFLDAEIPPTGPIAFDPCAECKVYCRKVCPEKAMGQKAAIFDSIDFSGSLPGRDGTYNRDLCNVRMEKDVADSSQSSHADQTVIKYCRKCEFVCPVGKGGKSMAGGICKEKRS</sequence>
<evidence type="ECO:0000259" key="1">
    <source>
        <dbReference type="PROSITE" id="PS51379"/>
    </source>
</evidence>
<gene>
    <name evidence="2" type="ORF">MRX98_16590</name>
</gene>
<dbReference type="PROSITE" id="PS51379">
    <property type="entry name" value="4FE4S_FER_2"/>
    <property type="match status" value="1"/>
</dbReference>
<dbReference type="Proteomes" id="UP001165427">
    <property type="component" value="Unassembled WGS sequence"/>
</dbReference>
<organism evidence="2 3">
    <name type="scientific">Desulfatitalea alkaliphila</name>
    <dbReference type="NCBI Taxonomy" id="2929485"/>
    <lineage>
        <taxon>Bacteria</taxon>
        <taxon>Pseudomonadati</taxon>
        <taxon>Thermodesulfobacteriota</taxon>
        <taxon>Desulfobacteria</taxon>
        <taxon>Desulfobacterales</taxon>
        <taxon>Desulfosarcinaceae</taxon>
        <taxon>Desulfatitalea</taxon>
    </lineage>
</organism>
<keyword evidence="3" id="KW-1185">Reference proteome</keyword>
<feature type="domain" description="4Fe-4S ferredoxin-type" evidence="1">
    <location>
        <begin position="171"/>
        <end position="199"/>
    </location>
</feature>
<proteinExistence type="predicted"/>
<dbReference type="InterPro" id="IPR017896">
    <property type="entry name" value="4Fe4S_Fe-S-bd"/>
</dbReference>